<gene>
    <name evidence="2" type="ORF">CEP54_010435</name>
</gene>
<sequence>MTLSHSRPTLPAVDVPTGTAINPDKEIPTLFTPIKIRGLELQNRFVVSPMGTWSARDGHLTDFHLMHLGAFAFRGVPLTIVESTAVAANGRTSPQDSGLWQDSQIEPLKRVADFVHGQGQKIGIQLNHAGVKAGMVAPRFLLKGELKVAAEPDGGWPDDVWGPSAIPHTELHVVPRALTLERIENLIQSFADAARRAMKAGLDFIEIHGAHGYLINQFLSPLTNKRTDEYGGSFENRIRFLVRVIKGIRAVIPDSVPLSLRISAIEWMEWSGEPSWNLDQSIRLAKLLPGLGVDILDVSSGGNHKDQKIDVQPNYQLDLARTIRDALRKEEVNLLIAAVGFIHSPQTAHDAVQLDKTDGVQADLAFVGRQFLKEPEFLLKSAQELGVEIQWPYQYGMIGLNTHWGRSYF</sequence>
<dbReference type="Gene3D" id="3.20.20.70">
    <property type="entry name" value="Aldolase class I"/>
    <property type="match status" value="1"/>
</dbReference>
<organism evidence="2 3">
    <name type="scientific">Fusarium duplospermum</name>
    <dbReference type="NCBI Taxonomy" id="1325734"/>
    <lineage>
        <taxon>Eukaryota</taxon>
        <taxon>Fungi</taxon>
        <taxon>Dikarya</taxon>
        <taxon>Ascomycota</taxon>
        <taxon>Pezizomycotina</taxon>
        <taxon>Sordariomycetes</taxon>
        <taxon>Hypocreomycetidae</taxon>
        <taxon>Hypocreales</taxon>
        <taxon>Nectriaceae</taxon>
        <taxon>Fusarium</taxon>
        <taxon>Fusarium solani species complex</taxon>
    </lineage>
</organism>
<evidence type="ECO:0000313" key="2">
    <source>
        <dbReference type="EMBL" id="RSL53422.1"/>
    </source>
</evidence>
<dbReference type="PANTHER" id="PTHR43303">
    <property type="entry name" value="NADPH DEHYDROGENASE C23G7.10C-RELATED"/>
    <property type="match status" value="1"/>
</dbReference>
<dbReference type="InterPro" id="IPR001155">
    <property type="entry name" value="OxRdtase_FMN_N"/>
</dbReference>
<evidence type="ECO:0000313" key="3">
    <source>
        <dbReference type="Proteomes" id="UP000288168"/>
    </source>
</evidence>
<reference evidence="2 3" key="1">
    <citation type="submission" date="2017-06" db="EMBL/GenBank/DDBJ databases">
        <title>Comparative genomic analysis of Ambrosia Fusariam Clade fungi.</title>
        <authorList>
            <person name="Stajich J.E."/>
            <person name="Carrillo J."/>
            <person name="Kijimoto T."/>
            <person name="Eskalen A."/>
            <person name="O'Donnell K."/>
            <person name="Kasson M."/>
        </authorList>
    </citation>
    <scope>NUCLEOTIDE SEQUENCE [LARGE SCALE GENOMIC DNA]</scope>
    <source>
        <strain evidence="2 3">NRRL62584</strain>
    </source>
</reference>
<dbReference type="CDD" id="cd02932">
    <property type="entry name" value="OYE_YqiM_FMN"/>
    <property type="match status" value="1"/>
</dbReference>
<accession>A0A428PK40</accession>
<dbReference type="SUPFAM" id="SSF51395">
    <property type="entry name" value="FMN-linked oxidoreductases"/>
    <property type="match status" value="1"/>
</dbReference>
<dbReference type="InterPro" id="IPR013785">
    <property type="entry name" value="Aldolase_TIM"/>
</dbReference>
<dbReference type="STRING" id="1325734.A0A428PK40"/>
<dbReference type="GO" id="GO:0050661">
    <property type="term" value="F:NADP binding"/>
    <property type="evidence" value="ECO:0007669"/>
    <property type="project" value="InterPro"/>
</dbReference>
<evidence type="ECO:0000259" key="1">
    <source>
        <dbReference type="Pfam" id="PF00724"/>
    </source>
</evidence>
<feature type="domain" description="NADH:flavin oxidoreductase/NADH oxidase N-terminal" evidence="1">
    <location>
        <begin position="30"/>
        <end position="385"/>
    </location>
</feature>
<dbReference type="PANTHER" id="PTHR43303:SF2">
    <property type="entry name" value="INDOLEAMINE 2,3-DIOXYGENASE PYRROLE 2,3-DIOXYGENASE (AFU_ORTHOLOGUE AFUA_5G01450"/>
    <property type="match status" value="1"/>
</dbReference>
<dbReference type="InterPro" id="IPR044152">
    <property type="entry name" value="YqjM-like"/>
</dbReference>
<comment type="caution">
    <text evidence="2">The sequence shown here is derived from an EMBL/GenBank/DDBJ whole genome shotgun (WGS) entry which is preliminary data.</text>
</comment>
<dbReference type="AlphaFoldDB" id="A0A428PK40"/>
<protein>
    <recommendedName>
        <fullName evidence="1">NADH:flavin oxidoreductase/NADH oxidase N-terminal domain-containing protein</fullName>
    </recommendedName>
</protein>
<dbReference type="Pfam" id="PF00724">
    <property type="entry name" value="Oxidored_FMN"/>
    <property type="match status" value="1"/>
</dbReference>
<name>A0A428PK40_9HYPO</name>
<dbReference type="OrthoDB" id="72788at2759"/>
<dbReference type="EMBL" id="NKCI01000123">
    <property type="protein sequence ID" value="RSL53422.1"/>
    <property type="molecule type" value="Genomic_DNA"/>
</dbReference>
<dbReference type="GO" id="GO:0010181">
    <property type="term" value="F:FMN binding"/>
    <property type="evidence" value="ECO:0007669"/>
    <property type="project" value="InterPro"/>
</dbReference>
<proteinExistence type="predicted"/>
<dbReference type="Proteomes" id="UP000288168">
    <property type="component" value="Unassembled WGS sequence"/>
</dbReference>
<keyword evidence="3" id="KW-1185">Reference proteome</keyword>
<dbReference type="GO" id="GO:0003959">
    <property type="term" value="F:NADPH dehydrogenase activity"/>
    <property type="evidence" value="ECO:0007669"/>
    <property type="project" value="InterPro"/>
</dbReference>